<name>A0ABU4V4J2_9PSEU</name>
<dbReference type="Proteomes" id="UP001285352">
    <property type="component" value="Unassembled WGS sequence"/>
</dbReference>
<evidence type="ECO:0000313" key="4">
    <source>
        <dbReference type="Proteomes" id="UP001285352"/>
    </source>
</evidence>
<reference evidence="3 4" key="1">
    <citation type="submission" date="2023-11" db="EMBL/GenBank/DDBJ databases">
        <title>Lentzea sokolovensis, sp. nov., Lentzea kristufkii, sp. nov., and Lentzea miocenensis, sp. nov., rare actinobacteria from Sokolov Coal Basin, Miocene lacustrine sediment, Czech Republic.</title>
        <authorList>
            <person name="Lara A."/>
            <person name="Kotroba L."/>
            <person name="Nouioui I."/>
            <person name="Neumann-Schaal M."/>
            <person name="Mast Y."/>
            <person name="Chronakova A."/>
        </authorList>
    </citation>
    <scope>NUCLEOTIDE SEQUENCE [LARGE SCALE GENOMIC DNA]</scope>
    <source>
        <strain evidence="3 4">BCCO 10_0061</strain>
    </source>
</reference>
<comment type="caution">
    <text evidence="3">The sequence shown here is derived from an EMBL/GenBank/DDBJ whole genome shotgun (WGS) entry which is preliminary data.</text>
</comment>
<keyword evidence="2" id="KW-1133">Transmembrane helix</keyword>
<keyword evidence="2" id="KW-0472">Membrane</keyword>
<dbReference type="EMBL" id="JAXAVU010000012">
    <property type="protein sequence ID" value="MDX8146400.1"/>
    <property type="molecule type" value="Genomic_DNA"/>
</dbReference>
<protein>
    <submittedName>
        <fullName evidence="3">Uncharacterized protein</fullName>
    </submittedName>
</protein>
<feature type="transmembrane region" description="Helical" evidence="2">
    <location>
        <begin position="50"/>
        <end position="70"/>
    </location>
</feature>
<evidence type="ECO:0000256" key="2">
    <source>
        <dbReference type="SAM" id="Phobius"/>
    </source>
</evidence>
<organism evidence="3 4">
    <name type="scientific">Lentzea sokolovensis</name>
    <dbReference type="NCBI Taxonomy" id="3095429"/>
    <lineage>
        <taxon>Bacteria</taxon>
        <taxon>Bacillati</taxon>
        <taxon>Actinomycetota</taxon>
        <taxon>Actinomycetes</taxon>
        <taxon>Pseudonocardiales</taxon>
        <taxon>Pseudonocardiaceae</taxon>
        <taxon>Lentzea</taxon>
    </lineage>
</organism>
<proteinExistence type="predicted"/>
<keyword evidence="4" id="KW-1185">Reference proteome</keyword>
<evidence type="ECO:0000256" key="1">
    <source>
        <dbReference type="SAM" id="MobiDB-lite"/>
    </source>
</evidence>
<dbReference type="RefSeq" id="WP_319978483.1">
    <property type="nucleotide sequence ID" value="NZ_JAXAVU010000012.1"/>
</dbReference>
<feature type="region of interest" description="Disordered" evidence="1">
    <location>
        <begin position="1"/>
        <end position="22"/>
    </location>
</feature>
<accession>A0ABU4V4J2</accession>
<gene>
    <name evidence="3" type="ORF">SK854_30100</name>
</gene>
<reference evidence="3 4" key="2">
    <citation type="submission" date="2023-11" db="EMBL/GenBank/DDBJ databases">
        <authorList>
            <person name="Lara A.C."/>
            <person name="Chronakova A."/>
        </authorList>
    </citation>
    <scope>NUCLEOTIDE SEQUENCE [LARGE SCALE GENOMIC DNA]</scope>
    <source>
        <strain evidence="3 4">BCCO 10_0061</strain>
    </source>
</reference>
<keyword evidence="2" id="KW-0812">Transmembrane</keyword>
<evidence type="ECO:0000313" key="3">
    <source>
        <dbReference type="EMBL" id="MDX8146400.1"/>
    </source>
</evidence>
<sequence>MHERPEQGPPSQTTNTVDGDAGTVFQLGSSHGNIGVFRGNNFMFNLGPRWAVVIVVCFLAAATAVAVVYVRSAPSEPAEPLAIAVTPTVKECDFRWVVPKPLAEVKAAADPAIKPDRYATWEHSRDGVQASTAKFTMTVQGHDATSNVVITGIRAKVLEKKPPLTGTLLTGECGAPTTAHYVRVDLDREQPVSFPDELDADTAADMVARGLRADPVRLPYSVSSTEPEVFTVVAGTESCDCTWVIELDWSAGGKSGVQTVGNDGKPFRTTSTSNAVPCVIHNSDWCV</sequence>